<dbReference type="GeneID" id="59341255"/>
<dbReference type="AlphaFoldDB" id="A0A8H6T7P3"/>
<proteinExistence type="inferred from homology"/>
<dbReference type="EMBL" id="JACAZF010000002">
    <property type="protein sequence ID" value="KAF7311726.1"/>
    <property type="molecule type" value="Genomic_DNA"/>
</dbReference>
<name>A0A8H6T7P3_9AGAR</name>
<comment type="similarity">
    <text evidence="1">Belongs to the isochorismatase family.</text>
</comment>
<dbReference type="InterPro" id="IPR036380">
    <property type="entry name" value="Isochorismatase-like_sf"/>
</dbReference>
<dbReference type="PANTHER" id="PTHR43540:SF1">
    <property type="entry name" value="ISOCHORISMATASE HYDROLASE"/>
    <property type="match status" value="1"/>
</dbReference>
<accession>A0A8H6T7P3</accession>
<gene>
    <name evidence="4" type="ORF">MIND_00182500</name>
</gene>
<keyword evidence="5" id="KW-1185">Reference proteome</keyword>
<evidence type="ECO:0000313" key="5">
    <source>
        <dbReference type="Proteomes" id="UP000636479"/>
    </source>
</evidence>
<dbReference type="InterPro" id="IPR050272">
    <property type="entry name" value="Isochorismatase-like_hydrls"/>
</dbReference>
<sequence>MDASSGVPPESETQTMRTALLLLGVQHRLLENADTRIPDAPAVLGNIRRVLEAARTAAAAGADTNAKPRIVHVRHAGAASDPEEAGALLLHDGQADEIVIDKQRNNAFAEPALDRLIRPDVEVVIVGVTSEYAVKSTAKAAIERGNTVILIRGAHGTYDHTELNNHSHVNRGAKIAANVERELDKAGAMVLDMEFVPNLFEGR</sequence>
<dbReference type="Gene3D" id="3.40.50.850">
    <property type="entry name" value="Isochorismatase-like"/>
    <property type="match status" value="1"/>
</dbReference>
<dbReference type="GO" id="GO:0016787">
    <property type="term" value="F:hydrolase activity"/>
    <property type="evidence" value="ECO:0007669"/>
    <property type="project" value="UniProtKB-KW"/>
</dbReference>
<evidence type="ECO:0000313" key="4">
    <source>
        <dbReference type="EMBL" id="KAF7311726.1"/>
    </source>
</evidence>
<dbReference type="OrthoDB" id="167809at2759"/>
<dbReference type="InterPro" id="IPR000868">
    <property type="entry name" value="Isochorismatase-like_dom"/>
</dbReference>
<evidence type="ECO:0000256" key="2">
    <source>
        <dbReference type="ARBA" id="ARBA00022801"/>
    </source>
</evidence>
<comment type="caution">
    <text evidence="4">The sequence shown here is derived from an EMBL/GenBank/DDBJ whole genome shotgun (WGS) entry which is preliminary data.</text>
</comment>
<feature type="domain" description="Isochorismatase-like" evidence="3">
    <location>
        <begin position="18"/>
        <end position="162"/>
    </location>
</feature>
<dbReference type="Pfam" id="PF00857">
    <property type="entry name" value="Isochorismatase"/>
    <property type="match status" value="1"/>
</dbReference>
<dbReference type="SUPFAM" id="SSF52499">
    <property type="entry name" value="Isochorismatase-like hydrolases"/>
    <property type="match status" value="1"/>
</dbReference>
<evidence type="ECO:0000256" key="1">
    <source>
        <dbReference type="ARBA" id="ARBA00006336"/>
    </source>
</evidence>
<dbReference type="RefSeq" id="XP_037223834.1">
    <property type="nucleotide sequence ID" value="XM_037358739.1"/>
</dbReference>
<organism evidence="4 5">
    <name type="scientific">Mycena indigotica</name>
    <dbReference type="NCBI Taxonomy" id="2126181"/>
    <lineage>
        <taxon>Eukaryota</taxon>
        <taxon>Fungi</taxon>
        <taxon>Dikarya</taxon>
        <taxon>Basidiomycota</taxon>
        <taxon>Agaricomycotina</taxon>
        <taxon>Agaricomycetes</taxon>
        <taxon>Agaricomycetidae</taxon>
        <taxon>Agaricales</taxon>
        <taxon>Marasmiineae</taxon>
        <taxon>Mycenaceae</taxon>
        <taxon>Mycena</taxon>
    </lineage>
</organism>
<dbReference type="PANTHER" id="PTHR43540">
    <property type="entry name" value="PEROXYUREIDOACRYLATE/UREIDOACRYLATE AMIDOHYDROLASE-RELATED"/>
    <property type="match status" value="1"/>
</dbReference>
<protein>
    <submittedName>
        <fullName evidence="4">Isochorismatase domain-containing protein</fullName>
    </submittedName>
</protein>
<reference evidence="4" key="1">
    <citation type="submission" date="2020-05" db="EMBL/GenBank/DDBJ databases">
        <title>Mycena genomes resolve the evolution of fungal bioluminescence.</title>
        <authorList>
            <person name="Tsai I.J."/>
        </authorList>
    </citation>
    <scope>NUCLEOTIDE SEQUENCE</scope>
    <source>
        <strain evidence="4">171206Taipei</strain>
    </source>
</reference>
<dbReference type="Proteomes" id="UP000636479">
    <property type="component" value="Unassembled WGS sequence"/>
</dbReference>
<keyword evidence="2" id="KW-0378">Hydrolase</keyword>
<evidence type="ECO:0000259" key="3">
    <source>
        <dbReference type="Pfam" id="PF00857"/>
    </source>
</evidence>